<dbReference type="KEGG" id="nai:NECAME_02775"/>
<gene>
    <name evidence="1" type="ORF">NECAME_02775</name>
</gene>
<proteinExistence type="predicted"/>
<evidence type="ECO:0000313" key="2">
    <source>
        <dbReference type="Proteomes" id="UP000053676"/>
    </source>
</evidence>
<evidence type="ECO:0000313" key="1">
    <source>
        <dbReference type="EMBL" id="ETN78911.1"/>
    </source>
</evidence>
<accession>W2TCJ6</accession>
<keyword evidence="2" id="KW-1185">Reference proteome</keyword>
<name>W2TCJ6_NECAM</name>
<reference evidence="2" key="1">
    <citation type="journal article" date="2014" name="Nat. Genet.">
        <title>Genome of the human hookworm Necator americanus.</title>
        <authorList>
            <person name="Tang Y.T."/>
            <person name="Gao X."/>
            <person name="Rosa B.A."/>
            <person name="Abubucker S."/>
            <person name="Hallsworth-Pepin K."/>
            <person name="Martin J."/>
            <person name="Tyagi R."/>
            <person name="Heizer E."/>
            <person name="Zhang X."/>
            <person name="Bhonagiri-Palsikar V."/>
            <person name="Minx P."/>
            <person name="Warren W.C."/>
            <person name="Wang Q."/>
            <person name="Zhan B."/>
            <person name="Hotez P.J."/>
            <person name="Sternberg P.W."/>
            <person name="Dougall A."/>
            <person name="Gaze S.T."/>
            <person name="Mulvenna J."/>
            <person name="Sotillo J."/>
            <person name="Ranganathan S."/>
            <person name="Rabelo E.M."/>
            <person name="Wilson R.K."/>
            <person name="Felgner P.L."/>
            <person name="Bethony J."/>
            <person name="Hawdon J.M."/>
            <person name="Gasser R.B."/>
            <person name="Loukas A."/>
            <person name="Mitreva M."/>
        </authorList>
    </citation>
    <scope>NUCLEOTIDE SEQUENCE [LARGE SCALE GENOMIC DNA]</scope>
</reference>
<protein>
    <submittedName>
        <fullName evidence="1">Uncharacterized protein</fullName>
    </submittedName>
</protein>
<dbReference type="AlphaFoldDB" id="W2TCJ6"/>
<organism evidence="1 2">
    <name type="scientific">Necator americanus</name>
    <name type="common">Human hookworm</name>
    <dbReference type="NCBI Taxonomy" id="51031"/>
    <lineage>
        <taxon>Eukaryota</taxon>
        <taxon>Metazoa</taxon>
        <taxon>Ecdysozoa</taxon>
        <taxon>Nematoda</taxon>
        <taxon>Chromadorea</taxon>
        <taxon>Rhabditida</taxon>
        <taxon>Rhabditina</taxon>
        <taxon>Rhabditomorpha</taxon>
        <taxon>Strongyloidea</taxon>
        <taxon>Ancylostomatidae</taxon>
        <taxon>Bunostominae</taxon>
        <taxon>Necator</taxon>
    </lineage>
</organism>
<sequence length="69" mass="7834">MSQKQKHRSTQTETVACKRHCALSYQLFPRPHTTIITTQSPSPNYLLGNGAALHIELGQSIRVHEKTEY</sequence>
<dbReference type="Proteomes" id="UP000053676">
    <property type="component" value="Unassembled WGS sequence"/>
</dbReference>
<dbReference type="EMBL" id="KI659684">
    <property type="protein sequence ID" value="ETN78911.1"/>
    <property type="molecule type" value="Genomic_DNA"/>
</dbReference>